<proteinExistence type="predicted"/>
<evidence type="ECO:0000313" key="2">
    <source>
        <dbReference type="EMBL" id="KAF2808976.1"/>
    </source>
</evidence>
<dbReference type="EMBL" id="MU003702">
    <property type="protein sequence ID" value="KAF2808976.1"/>
    <property type="molecule type" value="Genomic_DNA"/>
</dbReference>
<feature type="compositionally biased region" description="Basic and acidic residues" evidence="1">
    <location>
        <begin position="89"/>
        <end position="99"/>
    </location>
</feature>
<evidence type="ECO:0000313" key="3">
    <source>
        <dbReference type="Proteomes" id="UP000504636"/>
    </source>
</evidence>
<gene>
    <name evidence="2 4" type="ORF">BDZ99DRAFT_43228</name>
</gene>
<feature type="region of interest" description="Disordered" evidence="1">
    <location>
        <begin position="1"/>
        <end position="99"/>
    </location>
</feature>
<dbReference type="Proteomes" id="UP000504636">
    <property type="component" value="Unplaced"/>
</dbReference>
<feature type="compositionally biased region" description="Low complexity" evidence="1">
    <location>
        <begin position="1"/>
        <end position="17"/>
    </location>
</feature>
<protein>
    <submittedName>
        <fullName evidence="2 4">Uncharacterized protein</fullName>
    </submittedName>
</protein>
<reference evidence="4" key="2">
    <citation type="submission" date="2020-04" db="EMBL/GenBank/DDBJ databases">
        <authorList>
            <consortium name="NCBI Genome Project"/>
        </authorList>
    </citation>
    <scope>NUCLEOTIDE SEQUENCE</scope>
    <source>
        <strain evidence="4">CBS 304.34</strain>
    </source>
</reference>
<accession>A0A6A6YJE1</accession>
<evidence type="ECO:0000313" key="4">
    <source>
        <dbReference type="RefSeq" id="XP_033575940.1"/>
    </source>
</evidence>
<feature type="compositionally biased region" description="Polar residues" evidence="1">
    <location>
        <begin position="30"/>
        <end position="39"/>
    </location>
</feature>
<dbReference type="AlphaFoldDB" id="A0A6A6YJE1"/>
<evidence type="ECO:0000256" key="1">
    <source>
        <dbReference type="SAM" id="MobiDB-lite"/>
    </source>
</evidence>
<reference evidence="2 4" key="1">
    <citation type="journal article" date="2020" name="Stud. Mycol.">
        <title>101 Dothideomycetes genomes: a test case for predicting lifestyles and emergence of pathogens.</title>
        <authorList>
            <person name="Haridas S."/>
            <person name="Albert R."/>
            <person name="Binder M."/>
            <person name="Bloem J."/>
            <person name="Labutti K."/>
            <person name="Salamov A."/>
            <person name="Andreopoulos B."/>
            <person name="Baker S."/>
            <person name="Barry K."/>
            <person name="Bills G."/>
            <person name="Bluhm B."/>
            <person name="Cannon C."/>
            <person name="Castanera R."/>
            <person name="Culley D."/>
            <person name="Daum C."/>
            <person name="Ezra D."/>
            <person name="Gonzalez J."/>
            <person name="Henrissat B."/>
            <person name="Kuo A."/>
            <person name="Liang C."/>
            <person name="Lipzen A."/>
            <person name="Lutzoni F."/>
            <person name="Magnuson J."/>
            <person name="Mondo S."/>
            <person name="Nolan M."/>
            <person name="Ohm R."/>
            <person name="Pangilinan J."/>
            <person name="Park H.-J."/>
            <person name="Ramirez L."/>
            <person name="Alfaro M."/>
            <person name="Sun H."/>
            <person name="Tritt A."/>
            <person name="Yoshinaga Y."/>
            <person name="Zwiers L.-H."/>
            <person name="Turgeon B."/>
            <person name="Goodwin S."/>
            <person name="Spatafora J."/>
            <person name="Crous P."/>
            <person name="Grigoriev I."/>
        </authorList>
    </citation>
    <scope>NUCLEOTIDE SEQUENCE</scope>
    <source>
        <strain evidence="2 4">CBS 304.34</strain>
    </source>
</reference>
<dbReference type="GeneID" id="54458218"/>
<reference evidence="4" key="3">
    <citation type="submission" date="2025-04" db="UniProtKB">
        <authorList>
            <consortium name="RefSeq"/>
        </authorList>
    </citation>
    <scope>IDENTIFICATION</scope>
    <source>
        <strain evidence="4">CBS 304.34</strain>
    </source>
</reference>
<name>A0A6A6YJE1_9PEZI</name>
<dbReference type="RefSeq" id="XP_033575940.1">
    <property type="nucleotide sequence ID" value="XM_033717325.1"/>
</dbReference>
<keyword evidence="3" id="KW-1185">Reference proteome</keyword>
<organism evidence="2">
    <name type="scientific">Mytilinidion resinicola</name>
    <dbReference type="NCBI Taxonomy" id="574789"/>
    <lineage>
        <taxon>Eukaryota</taxon>
        <taxon>Fungi</taxon>
        <taxon>Dikarya</taxon>
        <taxon>Ascomycota</taxon>
        <taxon>Pezizomycotina</taxon>
        <taxon>Dothideomycetes</taxon>
        <taxon>Pleosporomycetidae</taxon>
        <taxon>Mytilinidiales</taxon>
        <taxon>Mytilinidiaceae</taxon>
        <taxon>Mytilinidion</taxon>
    </lineage>
</organism>
<sequence>MQGSGPLGQSQQLQHLGMPSGMKDGLKPSVNPSTQQPHFTNPFGYSPAEPHQQPQAGFHHVNPWPSYIQGQEQSELPQATSLPHLAPAPREEPRADSHHDYVEMQLCANFGHYVPSGRWDVDITSGKQVWRLM</sequence>
<feature type="compositionally biased region" description="Polar residues" evidence="1">
    <location>
        <begin position="68"/>
        <end position="81"/>
    </location>
</feature>